<proteinExistence type="predicted"/>
<keyword evidence="2" id="KW-1185">Reference proteome</keyword>
<dbReference type="STRING" id="318464.IO99_13845"/>
<protein>
    <submittedName>
        <fullName evidence="1">Uncharacterized protein</fullName>
    </submittedName>
</protein>
<dbReference type="eggNOG" id="ENOG50324W3">
    <property type="taxonomic scope" value="Bacteria"/>
</dbReference>
<reference evidence="1 2" key="1">
    <citation type="submission" date="2014-07" db="EMBL/GenBank/DDBJ databases">
        <title>Draft genome of Clostridium sulfidigenes 113A isolated from sediments associated with methane hydrate from Krishna Godavari basin.</title>
        <authorList>
            <person name="Honkalas V.S."/>
            <person name="Dabir A.P."/>
            <person name="Arora P."/>
            <person name="Dhakephalkar P.K."/>
        </authorList>
    </citation>
    <scope>NUCLEOTIDE SEQUENCE [LARGE SCALE GENOMIC DNA]</scope>
    <source>
        <strain evidence="1 2">113A</strain>
    </source>
</reference>
<evidence type="ECO:0000313" key="1">
    <source>
        <dbReference type="EMBL" id="KEZ85572.1"/>
    </source>
</evidence>
<evidence type="ECO:0000313" key="2">
    <source>
        <dbReference type="Proteomes" id="UP000028542"/>
    </source>
</evidence>
<dbReference type="AlphaFoldDB" id="A0A084J9D8"/>
<gene>
    <name evidence="1" type="ORF">IO99_13845</name>
</gene>
<dbReference type="Proteomes" id="UP000028542">
    <property type="component" value="Unassembled WGS sequence"/>
</dbReference>
<dbReference type="EMBL" id="JPMD01000033">
    <property type="protein sequence ID" value="KEZ85572.1"/>
    <property type="molecule type" value="Genomic_DNA"/>
</dbReference>
<name>A0A084J9D8_9CLOT</name>
<comment type="caution">
    <text evidence="1">The sequence shown here is derived from an EMBL/GenBank/DDBJ whole genome shotgun (WGS) entry which is preliminary data.</text>
</comment>
<dbReference type="RefSeq" id="WP_035134217.1">
    <property type="nucleotide sequence ID" value="NZ_JPMD01000033.1"/>
</dbReference>
<accession>A0A084J9D8</accession>
<sequence length="65" mass="7499">MKTISKDIKVKVQQATESVLEINKEVDLCAIKNTLEKEHKIKFFNDSVLGNLIREALDNIVYIYC</sequence>
<organism evidence="1 2">
    <name type="scientific">Clostridium sulfidigenes</name>
    <dbReference type="NCBI Taxonomy" id="318464"/>
    <lineage>
        <taxon>Bacteria</taxon>
        <taxon>Bacillati</taxon>
        <taxon>Bacillota</taxon>
        <taxon>Clostridia</taxon>
        <taxon>Eubacteriales</taxon>
        <taxon>Clostridiaceae</taxon>
        <taxon>Clostridium</taxon>
    </lineage>
</organism>